<dbReference type="EC" id="3.2.2.31" evidence="5 18"/>
<dbReference type="PANTHER" id="PTHR42944:SF1">
    <property type="entry name" value="ADENINE DNA GLYCOSYLASE"/>
    <property type="match status" value="1"/>
</dbReference>
<dbReference type="GO" id="GO:0006298">
    <property type="term" value="P:mismatch repair"/>
    <property type="evidence" value="ECO:0007669"/>
    <property type="project" value="TreeGrafter"/>
</dbReference>
<keyword evidence="11 18" id="KW-0408">Iron</keyword>
<evidence type="ECO:0000256" key="4">
    <source>
        <dbReference type="ARBA" id="ARBA00008343"/>
    </source>
</evidence>
<dbReference type="PANTHER" id="PTHR42944">
    <property type="entry name" value="ADENINE DNA GLYCOSYLASE"/>
    <property type="match status" value="1"/>
</dbReference>
<dbReference type="Proteomes" id="UP000236161">
    <property type="component" value="Unassembled WGS sequence"/>
</dbReference>
<name>A0A2I0AKZ0_9ASPA</name>
<evidence type="ECO:0000256" key="16">
    <source>
        <dbReference type="ARBA" id="ARBA00023295"/>
    </source>
</evidence>
<keyword evidence="9 18" id="KW-0227">DNA damage</keyword>
<evidence type="ECO:0000256" key="5">
    <source>
        <dbReference type="ARBA" id="ARBA00012045"/>
    </source>
</evidence>
<evidence type="ECO:0000256" key="17">
    <source>
        <dbReference type="ARBA" id="ARBA00058024"/>
    </source>
</evidence>
<comment type="function">
    <text evidence="18">Adenine glycosylase active on G-A mispairs.</text>
</comment>
<evidence type="ECO:0000256" key="18">
    <source>
        <dbReference type="RuleBase" id="RU365096"/>
    </source>
</evidence>
<evidence type="ECO:0000256" key="6">
    <source>
        <dbReference type="ARBA" id="ARBA00022023"/>
    </source>
</evidence>
<keyword evidence="15" id="KW-0539">Nucleus</keyword>
<keyword evidence="16 18" id="KW-0326">Glycosidase</keyword>
<dbReference type="InterPro" id="IPR003265">
    <property type="entry name" value="HhH-GPD_domain"/>
</dbReference>
<evidence type="ECO:0000256" key="1">
    <source>
        <dbReference type="ARBA" id="ARBA00000843"/>
    </source>
</evidence>
<dbReference type="InterPro" id="IPR044298">
    <property type="entry name" value="MIG/MutY"/>
</dbReference>
<dbReference type="Pfam" id="PF00730">
    <property type="entry name" value="HhH-GPD"/>
    <property type="match status" value="1"/>
</dbReference>
<dbReference type="SUPFAM" id="SSF48150">
    <property type="entry name" value="DNA-glycosylase"/>
    <property type="match status" value="1"/>
</dbReference>
<dbReference type="FunFam" id="3.90.79.10:FF:000026">
    <property type="entry name" value="Adenine DNA glycosylase"/>
    <property type="match status" value="1"/>
</dbReference>
<feature type="domain" description="HhH-GPD" evidence="20">
    <location>
        <begin position="119"/>
        <end position="268"/>
    </location>
</feature>
<keyword evidence="8" id="KW-0479">Metal-binding</keyword>
<comment type="cofactor">
    <cofactor evidence="18">
        <name>[4Fe-4S] cluster</name>
        <dbReference type="ChEBI" id="CHEBI:49883"/>
    </cofactor>
    <text evidence="18">Binds 1 [4Fe-4S] cluster.</text>
</comment>
<comment type="catalytic activity">
    <reaction evidence="1 18">
        <text>Hydrolyzes free adenine bases from 7,8-dihydro-8-oxoguanine:adenine mismatched double-stranded DNA, leaving an apurinic site.</text>
        <dbReference type="EC" id="3.2.2.31"/>
    </reaction>
</comment>
<evidence type="ECO:0000256" key="9">
    <source>
        <dbReference type="ARBA" id="ARBA00022763"/>
    </source>
</evidence>
<evidence type="ECO:0000256" key="19">
    <source>
        <dbReference type="SAM" id="MobiDB-lite"/>
    </source>
</evidence>
<keyword evidence="12" id="KW-0411">Iron-sulfur</keyword>
<evidence type="ECO:0000259" key="20">
    <source>
        <dbReference type="SMART" id="SM00478"/>
    </source>
</evidence>
<dbReference type="CDD" id="cd00056">
    <property type="entry name" value="ENDO3c"/>
    <property type="match status" value="1"/>
</dbReference>
<dbReference type="GO" id="GO:0051539">
    <property type="term" value="F:4 iron, 4 sulfur cluster binding"/>
    <property type="evidence" value="ECO:0007669"/>
    <property type="project" value="UniProtKB-UniRule"/>
</dbReference>
<organism evidence="21 22">
    <name type="scientific">Apostasia shenzhenica</name>
    <dbReference type="NCBI Taxonomy" id="1088818"/>
    <lineage>
        <taxon>Eukaryota</taxon>
        <taxon>Viridiplantae</taxon>
        <taxon>Streptophyta</taxon>
        <taxon>Embryophyta</taxon>
        <taxon>Tracheophyta</taxon>
        <taxon>Spermatophyta</taxon>
        <taxon>Magnoliopsida</taxon>
        <taxon>Liliopsida</taxon>
        <taxon>Asparagales</taxon>
        <taxon>Orchidaceae</taxon>
        <taxon>Apostasioideae</taxon>
        <taxon>Apostasia</taxon>
    </lineage>
</organism>
<dbReference type="SUPFAM" id="SSF55811">
    <property type="entry name" value="Nudix"/>
    <property type="match status" value="1"/>
</dbReference>
<keyword evidence="7" id="KW-0004">4Fe-4S</keyword>
<dbReference type="CDD" id="cd03431">
    <property type="entry name" value="NUDIX_DNA_Glycosylase_C-MutY"/>
    <property type="match status" value="1"/>
</dbReference>
<dbReference type="STRING" id="1088818.A0A2I0AKZ0"/>
<evidence type="ECO:0000256" key="8">
    <source>
        <dbReference type="ARBA" id="ARBA00022723"/>
    </source>
</evidence>
<dbReference type="FunFam" id="1.10.340.30:FF:000002">
    <property type="entry name" value="Adenine DNA glycosylase"/>
    <property type="match status" value="1"/>
</dbReference>
<evidence type="ECO:0000256" key="13">
    <source>
        <dbReference type="ARBA" id="ARBA00023128"/>
    </source>
</evidence>
<evidence type="ECO:0000256" key="3">
    <source>
        <dbReference type="ARBA" id="ARBA00004173"/>
    </source>
</evidence>
<evidence type="ECO:0000256" key="15">
    <source>
        <dbReference type="ARBA" id="ARBA00023242"/>
    </source>
</evidence>
<evidence type="ECO:0000256" key="7">
    <source>
        <dbReference type="ARBA" id="ARBA00022485"/>
    </source>
</evidence>
<dbReference type="GO" id="GO:0005739">
    <property type="term" value="C:mitochondrion"/>
    <property type="evidence" value="ECO:0007669"/>
    <property type="project" value="UniProtKB-SubCell"/>
</dbReference>
<dbReference type="InterPro" id="IPR015797">
    <property type="entry name" value="NUDIX_hydrolase-like_dom_sf"/>
</dbReference>
<evidence type="ECO:0000256" key="10">
    <source>
        <dbReference type="ARBA" id="ARBA00022801"/>
    </source>
</evidence>
<sequence length="487" mass="54310">MPLSNSNSTKPTVSKLIIGEANKKRSPAMTTTGKTRSTARRRVAGVATAPKSPVAIEDIEDFSPSETLAIRSSLLRWYDGSHRDLPWRMPITATGGDRNSEDPAAEDQRAYAVWVSEVMLQQTRVHTVIGYFNRWMEKWPTVCDLSTASLEEVNEMWAGLGYYRRARFLLEGAKVIAENGVFPRSSSALRSVQGIGDYTAGAIASIAFSEVVPVVDGNVVRVITRLKAISANPKESRTVKLIWKLAGELVDPSRPGDFNQAIMELGATLCSSTNPNCFKCPVSDQCLAFMLSRQRDNVKVTDYPTKVAKAKQRNDFAAVCIVEIADGLDEEILSDEHHFLLIKRPENGLLAGLWEFPSLILDEASMNQSMRRKEMNKYLRRLFNVDIGGNCKVVLRQDVGEYVHIFSHIRLKMSVELLVLSLHGGFSVSSEEDQSKLTWKCVNGDSLRKMGLTSGVRKVYNMALRFKKQLTHIPKQIPKKKAKRTTG</sequence>
<evidence type="ECO:0000256" key="12">
    <source>
        <dbReference type="ARBA" id="ARBA00023014"/>
    </source>
</evidence>
<dbReference type="GO" id="GO:0034039">
    <property type="term" value="F:8-oxo-7,8-dihydroguanine DNA N-glycosylase activity"/>
    <property type="evidence" value="ECO:0007669"/>
    <property type="project" value="TreeGrafter"/>
</dbReference>
<dbReference type="GO" id="GO:0032357">
    <property type="term" value="F:oxidized purine DNA binding"/>
    <property type="evidence" value="ECO:0007669"/>
    <property type="project" value="TreeGrafter"/>
</dbReference>
<dbReference type="OrthoDB" id="10248838at2759"/>
<evidence type="ECO:0000313" key="21">
    <source>
        <dbReference type="EMBL" id="PKA56228.1"/>
    </source>
</evidence>
<dbReference type="InterPro" id="IPR023170">
    <property type="entry name" value="HhH_base_excis_C"/>
</dbReference>
<dbReference type="GO" id="GO:0035485">
    <property type="term" value="F:adenine/guanine mispair binding"/>
    <property type="evidence" value="ECO:0007669"/>
    <property type="project" value="TreeGrafter"/>
</dbReference>
<accession>A0A2I0AKZ0</accession>
<comment type="similarity">
    <text evidence="4 18">Belongs to the Nth/MutY family.</text>
</comment>
<feature type="compositionally biased region" description="Polar residues" evidence="19">
    <location>
        <begin position="1"/>
        <end position="12"/>
    </location>
</feature>
<dbReference type="InterPro" id="IPR011257">
    <property type="entry name" value="DNA_glycosylase"/>
</dbReference>
<dbReference type="Gene3D" id="1.10.1670.10">
    <property type="entry name" value="Helix-hairpin-Helix base-excision DNA repair enzymes (C-terminal)"/>
    <property type="match status" value="1"/>
</dbReference>
<dbReference type="AlphaFoldDB" id="A0A2I0AKZ0"/>
<proteinExistence type="inferred from homology"/>
<reference evidence="21 22" key="1">
    <citation type="journal article" date="2017" name="Nature">
        <title>The Apostasia genome and the evolution of orchids.</title>
        <authorList>
            <person name="Zhang G.Q."/>
            <person name="Liu K.W."/>
            <person name="Li Z."/>
            <person name="Lohaus R."/>
            <person name="Hsiao Y.Y."/>
            <person name="Niu S.C."/>
            <person name="Wang J.Y."/>
            <person name="Lin Y.C."/>
            <person name="Xu Q."/>
            <person name="Chen L.J."/>
            <person name="Yoshida K."/>
            <person name="Fujiwara S."/>
            <person name="Wang Z.W."/>
            <person name="Zhang Y.Q."/>
            <person name="Mitsuda N."/>
            <person name="Wang M."/>
            <person name="Liu G.H."/>
            <person name="Pecoraro L."/>
            <person name="Huang H.X."/>
            <person name="Xiao X.J."/>
            <person name="Lin M."/>
            <person name="Wu X.Y."/>
            <person name="Wu W.L."/>
            <person name="Chen Y.Y."/>
            <person name="Chang S.B."/>
            <person name="Sakamoto S."/>
            <person name="Ohme-Takagi M."/>
            <person name="Yagi M."/>
            <person name="Zeng S.J."/>
            <person name="Shen C.Y."/>
            <person name="Yeh C.M."/>
            <person name="Luo Y.B."/>
            <person name="Tsai W.C."/>
            <person name="Van de Peer Y."/>
            <person name="Liu Z.J."/>
        </authorList>
    </citation>
    <scope>NUCLEOTIDE SEQUENCE [LARGE SCALE GENOMIC DNA]</scope>
    <source>
        <strain evidence="22">cv. Shenzhen</strain>
        <tissue evidence="21">Stem</tissue>
    </source>
</reference>
<dbReference type="Gene3D" id="3.90.79.10">
    <property type="entry name" value="Nucleoside Triphosphate Pyrophosphohydrolase"/>
    <property type="match status" value="1"/>
</dbReference>
<feature type="region of interest" description="Disordered" evidence="19">
    <location>
        <begin position="1"/>
        <end position="38"/>
    </location>
</feature>
<dbReference type="Gene3D" id="1.10.340.30">
    <property type="entry name" value="Hypothetical protein, domain 2"/>
    <property type="match status" value="1"/>
</dbReference>
<keyword evidence="14" id="KW-0234">DNA repair</keyword>
<protein>
    <recommendedName>
        <fullName evidence="6 18">Adenine DNA glycosylase</fullName>
        <ecNumber evidence="5 18">3.2.2.31</ecNumber>
    </recommendedName>
</protein>
<dbReference type="EMBL" id="KZ451974">
    <property type="protein sequence ID" value="PKA56228.1"/>
    <property type="molecule type" value="Genomic_DNA"/>
</dbReference>
<dbReference type="GO" id="GO:0046872">
    <property type="term" value="F:metal ion binding"/>
    <property type="evidence" value="ECO:0007669"/>
    <property type="project" value="UniProtKB-UniRule"/>
</dbReference>
<keyword evidence="13" id="KW-0496">Mitochondrion</keyword>
<evidence type="ECO:0000256" key="11">
    <source>
        <dbReference type="ARBA" id="ARBA00023004"/>
    </source>
</evidence>
<keyword evidence="10 21" id="KW-0378">Hydrolase</keyword>
<dbReference type="Pfam" id="PF14815">
    <property type="entry name" value="NUDIX_4"/>
    <property type="match status" value="1"/>
</dbReference>
<dbReference type="InterPro" id="IPR029119">
    <property type="entry name" value="MutY_C"/>
</dbReference>
<dbReference type="GO" id="GO:0005634">
    <property type="term" value="C:nucleus"/>
    <property type="evidence" value="ECO:0007669"/>
    <property type="project" value="UniProtKB-SubCell"/>
</dbReference>
<evidence type="ECO:0000256" key="14">
    <source>
        <dbReference type="ARBA" id="ARBA00023204"/>
    </source>
</evidence>
<dbReference type="FunFam" id="1.10.1670.10:FF:000002">
    <property type="entry name" value="Adenine DNA glycosylase"/>
    <property type="match status" value="1"/>
</dbReference>
<evidence type="ECO:0000313" key="22">
    <source>
        <dbReference type="Proteomes" id="UP000236161"/>
    </source>
</evidence>
<dbReference type="GO" id="GO:0006284">
    <property type="term" value="P:base-excision repair"/>
    <property type="evidence" value="ECO:0007669"/>
    <property type="project" value="UniProtKB-UniRule"/>
</dbReference>
<gene>
    <name evidence="21" type="primary">MYH</name>
    <name evidence="21" type="ORF">AXF42_Ash011157</name>
</gene>
<keyword evidence="22" id="KW-1185">Reference proteome</keyword>
<dbReference type="SMART" id="SM00478">
    <property type="entry name" value="ENDO3c"/>
    <property type="match status" value="1"/>
</dbReference>
<comment type="subcellular location">
    <subcellularLocation>
        <location evidence="3">Mitochondrion</location>
    </subcellularLocation>
    <subcellularLocation>
        <location evidence="2">Nucleus</location>
    </subcellularLocation>
</comment>
<dbReference type="GO" id="GO:0000701">
    <property type="term" value="F:purine-specific mismatch base pair DNA N-glycosylase activity"/>
    <property type="evidence" value="ECO:0007669"/>
    <property type="project" value="UniProtKB-EC"/>
</dbReference>
<evidence type="ECO:0000256" key="2">
    <source>
        <dbReference type="ARBA" id="ARBA00004123"/>
    </source>
</evidence>
<comment type="function">
    <text evidence="17">Involved in oxidative DNA damage repair. Initiates repair of A*oxoG to C*G by removing the inappropriately paired adenine base from the DNA backbone. Possesses both adenine and 2-OH-A DNA glycosylase activities.</text>
</comment>